<dbReference type="PRINTS" id="PR00625">
    <property type="entry name" value="JDOMAIN"/>
</dbReference>
<dbReference type="SMART" id="SM00271">
    <property type="entry name" value="DnaJ"/>
    <property type="match status" value="1"/>
</dbReference>
<dbReference type="SUPFAM" id="SSF46565">
    <property type="entry name" value="Chaperone J-domain"/>
    <property type="match status" value="1"/>
</dbReference>
<keyword evidence="2" id="KW-1133">Transmembrane helix</keyword>
<sequence>MDSGEDDKEKKAWSRNHHGNSWNHVDEERENGMRIWGIVFFGLIGATATTYAVGQARRSLEWVYSQVNRAKQSQYSWKQGGESGSQQSARTREESWNRYNQRLREDYEEEMERVERIRRMQGVFNRERSKYQRSYEKWYENASDAYRQQNFQREDWYWKTDKAYKERIANERKARMRASGNYALAHHYEVLGLNMSRAEPYSEAEIKVAFRVKAKEYHPDQNPKNKEAAEEKFKEVMVSYEALKLEQKNK</sequence>
<reference evidence="4" key="1">
    <citation type="submission" date="2015-03" db="EMBL/GenBank/DDBJ databases">
        <title>A transcriptome of Araucaria cunninghamii, an australian fine timber species.</title>
        <authorList>
            <person name="Jing Yi C.J.Y."/>
            <person name="Yin San L.Y.S."/>
            <person name="Abdul Karim S.S."/>
            <person name="Wan Azmi N.N."/>
            <person name="Hercus R.R."/>
            <person name="Croft L.L."/>
        </authorList>
    </citation>
    <scope>NUCLEOTIDE SEQUENCE</scope>
    <source>
        <strain evidence="4">MI0301</strain>
        <tissue evidence="4">Leaf</tissue>
    </source>
</reference>
<feature type="region of interest" description="Disordered" evidence="1">
    <location>
        <begin position="74"/>
        <end position="95"/>
    </location>
</feature>
<feature type="transmembrane region" description="Helical" evidence="2">
    <location>
        <begin position="35"/>
        <end position="54"/>
    </location>
</feature>
<keyword evidence="2" id="KW-0472">Membrane</keyword>
<dbReference type="EMBL" id="GCKF01016607">
    <property type="protein sequence ID" value="JAG98873.1"/>
    <property type="molecule type" value="Transcribed_RNA"/>
</dbReference>
<evidence type="ECO:0000313" key="4">
    <source>
        <dbReference type="EMBL" id="JAG98873.1"/>
    </source>
</evidence>
<feature type="region of interest" description="Disordered" evidence="1">
    <location>
        <begin position="1"/>
        <end position="24"/>
    </location>
</feature>
<dbReference type="CDD" id="cd06257">
    <property type="entry name" value="DnaJ"/>
    <property type="match status" value="1"/>
</dbReference>
<keyword evidence="2" id="KW-0812">Transmembrane</keyword>
<name>A0A0D6R935_ARACU</name>
<dbReference type="InterPro" id="IPR001623">
    <property type="entry name" value="DnaJ_domain"/>
</dbReference>
<protein>
    <recommendedName>
        <fullName evidence="3">J domain-containing protein</fullName>
    </recommendedName>
</protein>
<evidence type="ECO:0000259" key="3">
    <source>
        <dbReference type="PROSITE" id="PS50076"/>
    </source>
</evidence>
<organism evidence="4">
    <name type="scientific">Araucaria cunninghamii</name>
    <name type="common">Hoop pine</name>
    <name type="synonym">Moreton Bay pine</name>
    <dbReference type="NCBI Taxonomy" id="56994"/>
    <lineage>
        <taxon>Eukaryota</taxon>
        <taxon>Viridiplantae</taxon>
        <taxon>Streptophyta</taxon>
        <taxon>Embryophyta</taxon>
        <taxon>Tracheophyta</taxon>
        <taxon>Spermatophyta</taxon>
        <taxon>Pinopsida</taxon>
        <taxon>Pinidae</taxon>
        <taxon>Conifers II</taxon>
        <taxon>Araucariales</taxon>
        <taxon>Araucariaceae</taxon>
        <taxon>Araucaria</taxon>
    </lineage>
</organism>
<dbReference type="PANTHER" id="PTHR45000">
    <property type="entry name" value="CHAPERONE DNAJ-DOMAIN SUPERFAMILY PROTEIN"/>
    <property type="match status" value="1"/>
</dbReference>
<dbReference type="InterPro" id="IPR036869">
    <property type="entry name" value="J_dom_sf"/>
</dbReference>
<dbReference type="PANTHER" id="PTHR45000:SF5">
    <property type="entry name" value="CHAPERONE DNAJ-DOMAIN SUPERFAMILY PROTEIN"/>
    <property type="match status" value="1"/>
</dbReference>
<dbReference type="Gene3D" id="1.10.287.110">
    <property type="entry name" value="DnaJ domain"/>
    <property type="match status" value="1"/>
</dbReference>
<evidence type="ECO:0000256" key="2">
    <source>
        <dbReference type="SAM" id="Phobius"/>
    </source>
</evidence>
<accession>A0A0D6R935</accession>
<proteinExistence type="predicted"/>
<dbReference type="PROSITE" id="PS50076">
    <property type="entry name" value="DNAJ_2"/>
    <property type="match status" value="1"/>
</dbReference>
<feature type="domain" description="J" evidence="3">
    <location>
        <begin position="186"/>
        <end position="250"/>
    </location>
</feature>
<dbReference type="Pfam" id="PF00226">
    <property type="entry name" value="DnaJ"/>
    <property type="match status" value="1"/>
</dbReference>
<dbReference type="AlphaFoldDB" id="A0A0D6R935"/>
<evidence type="ECO:0000256" key="1">
    <source>
        <dbReference type="SAM" id="MobiDB-lite"/>
    </source>
</evidence>